<accession>A0AAE3UER9</accession>
<feature type="domain" description="SPOR" evidence="2">
    <location>
        <begin position="97"/>
        <end position="177"/>
    </location>
</feature>
<evidence type="ECO:0000313" key="4">
    <source>
        <dbReference type="Proteomes" id="UP001232063"/>
    </source>
</evidence>
<dbReference type="InterPro" id="IPR007730">
    <property type="entry name" value="SPOR-like_dom"/>
</dbReference>
<dbReference type="Proteomes" id="UP001232063">
    <property type="component" value="Unassembled WGS sequence"/>
</dbReference>
<dbReference type="GO" id="GO:0042834">
    <property type="term" value="F:peptidoglycan binding"/>
    <property type="evidence" value="ECO:0007669"/>
    <property type="project" value="InterPro"/>
</dbReference>
<dbReference type="PROSITE" id="PS51724">
    <property type="entry name" value="SPOR"/>
    <property type="match status" value="1"/>
</dbReference>
<feature type="compositionally biased region" description="Polar residues" evidence="1">
    <location>
        <begin position="53"/>
        <end position="64"/>
    </location>
</feature>
<organism evidence="3 4">
    <name type="scientific">Xanthocytophaga agilis</name>
    <dbReference type="NCBI Taxonomy" id="3048010"/>
    <lineage>
        <taxon>Bacteria</taxon>
        <taxon>Pseudomonadati</taxon>
        <taxon>Bacteroidota</taxon>
        <taxon>Cytophagia</taxon>
        <taxon>Cytophagales</taxon>
        <taxon>Rhodocytophagaceae</taxon>
        <taxon>Xanthocytophaga</taxon>
    </lineage>
</organism>
<comment type="caution">
    <text evidence="3">The sequence shown here is derived from an EMBL/GenBank/DDBJ whole genome shotgun (WGS) entry which is preliminary data.</text>
</comment>
<keyword evidence="4" id="KW-1185">Reference proteome</keyword>
<gene>
    <name evidence="3" type="ORF">QNI22_20535</name>
</gene>
<dbReference type="Gene3D" id="3.30.70.1070">
    <property type="entry name" value="Sporulation related repeat"/>
    <property type="match status" value="1"/>
</dbReference>
<sequence length="178" mass="19867">MITYRVILLGILCIFLGILESCVSGKAASKTTSNVGSFKDDVSAYRPVYTVSNETKSTETTPVSEPSKPMTKGKPVGDITQKLDVILDTIANTNKNIRFAQGYRVQIYSGNSSEEANRARDRSYTLFPDITPHIVYVQPNFRVKVGDFIDRLEAQRVYVALKAEFPTALIVPERIEIR</sequence>
<dbReference type="RefSeq" id="WP_314513530.1">
    <property type="nucleotide sequence ID" value="NZ_JASJOU010000007.1"/>
</dbReference>
<dbReference type="EMBL" id="JASJOU010000007">
    <property type="protein sequence ID" value="MDJ1503068.1"/>
    <property type="molecule type" value="Genomic_DNA"/>
</dbReference>
<evidence type="ECO:0000313" key="3">
    <source>
        <dbReference type="EMBL" id="MDJ1503068.1"/>
    </source>
</evidence>
<proteinExistence type="predicted"/>
<evidence type="ECO:0000256" key="1">
    <source>
        <dbReference type="SAM" id="MobiDB-lite"/>
    </source>
</evidence>
<reference evidence="3" key="1">
    <citation type="submission" date="2023-05" db="EMBL/GenBank/DDBJ databases">
        <authorList>
            <person name="Zhang X."/>
        </authorList>
    </citation>
    <scope>NUCLEOTIDE SEQUENCE</scope>
    <source>
        <strain evidence="3">BD1B2-1</strain>
    </source>
</reference>
<dbReference type="SUPFAM" id="SSF110997">
    <property type="entry name" value="Sporulation related repeat"/>
    <property type="match status" value="1"/>
</dbReference>
<dbReference type="AlphaFoldDB" id="A0AAE3UER9"/>
<dbReference type="Pfam" id="PF05036">
    <property type="entry name" value="SPOR"/>
    <property type="match status" value="1"/>
</dbReference>
<name>A0AAE3UER9_9BACT</name>
<protein>
    <submittedName>
        <fullName evidence="3">SPOR domain-containing protein</fullName>
    </submittedName>
</protein>
<dbReference type="InterPro" id="IPR036680">
    <property type="entry name" value="SPOR-like_sf"/>
</dbReference>
<evidence type="ECO:0000259" key="2">
    <source>
        <dbReference type="PROSITE" id="PS51724"/>
    </source>
</evidence>
<feature type="region of interest" description="Disordered" evidence="1">
    <location>
        <begin position="53"/>
        <end position="74"/>
    </location>
</feature>